<dbReference type="AlphaFoldDB" id="A0A2T0BF64"/>
<dbReference type="SUPFAM" id="SSF55874">
    <property type="entry name" value="ATPase domain of HSP90 chaperone/DNA topoisomerase II/histidine kinase"/>
    <property type="match status" value="1"/>
</dbReference>
<dbReference type="InterPro" id="IPR036890">
    <property type="entry name" value="HATPase_C_sf"/>
</dbReference>
<gene>
    <name evidence="18" type="primary">phoR_6</name>
    <name evidence="18" type="ORF">CLLU_28560</name>
</gene>
<dbReference type="PRINTS" id="PR00344">
    <property type="entry name" value="BCTRLSENSOR"/>
</dbReference>
<feature type="transmembrane region" description="Helical" evidence="15">
    <location>
        <begin position="111"/>
        <end position="130"/>
    </location>
</feature>
<comment type="subcellular location">
    <subcellularLocation>
        <location evidence="2">Cell membrane</location>
        <topology evidence="2">Multi-pass membrane protein</topology>
    </subcellularLocation>
</comment>
<keyword evidence="4" id="KW-1003">Cell membrane</keyword>
<dbReference type="InterPro" id="IPR004358">
    <property type="entry name" value="Sig_transdc_His_kin-like_C"/>
</dbReference>
<comment type="catalytic activity">
    <reaction evidence="1">
        <text>ATP + protein L-histidine = ADP + protein N-phospho-L-histidine.</text>
        <dbReference type="EC" id="2.7.13.3"/>
    </reaction>
</comment>
<keyword evidence="10" id="KW-0067">ATP-binding</keyword>
<dbReference type="InterPro" id="IPR050398">
    <property type="entry name" value="HssS/ArlS-like"/>
</dbReference>
<evidence type="ECO:0000256" key="15">
    <source>
        <dbReference type="SAM" id="Phobius"/>
    </source>
</evidence>
<dbReference type="Gene3D" id="6.10.340.10">
    <property type="match status" value="1"/>
</dbReference>
<evidence type="ECO:0000256" key="14">
    <source>
        <dbReference type="SAM" id="Coils"/>
    </source>
</evidence>
<evidence type="ECO:0000256" key="3">
    <source>
        <dbReference type="ARBA" id="ARBA00012438"/>
    </source>
</evidence>
<dbReference type="InterPro" id="IPR003661">
    <property type="entry name" value="HisK_dim/P_dom"/>
</dbReference>
<feature type="domain" description="Histidine kinase" evidence="16">
    <location>
        <begin position="200"/>
        <end position="413"/>
    </location>
</feature>
<dbReference type="InterPro" id="IPR005467">
    <property type="entry name" value="His_kinase_dom"/>
</dbReference>
<evidence type="ECO:0000256" key="11">
    <source>
        <dbReference type="ARBA" id="ARBA00022989"/>
    </source>
</evidence>
<dbReference type="Gene3D" id="1.10.287.130">
    <property type="match status" value="1"/>
</dbReference>
<dbReference type="GO" id="GO:0000155">
    <property type="term" value="F:phosphorelay sensor kinase activity"/>
    <property type="evidence" value="ECO:0007669"/>
    <property type="project" value="InterPro"/>
</dbReference>
<dbReference type="EMBL" id="PVXP01000055">
    <property type="protein sequence ID" value="PRR82463.1"/>
    <property type="molecule type" value="Genomic_DNA"/>
</dbReference>
<keyword evidence="7 15" id="KW-0812">Transmembrane</keyword>
<dbReference type="GO" id="GO:0005524">
    <property type="term" value="F:ATP binding"/>
    <property type="evidence" value="ECO:0007669"/>
    <property type="project" value="UniProtKB-KW"/>
</dbReference>
<dbReference type="Proteomes" id="UP000237798">
    <property type="component" value="Unassembled WGS sequence"/>
</dbReference>
<dbReference type="Gene3D" id="3.30.565.10">
    <property type="entry name" value="Histidine kinase-like ATPase, C-terminal domain"/>
    <property type="match status" value="1"/>
</dbReference>
<dbReference type="InterPro" id="IPR003594">
    <property type="entry name" value="HATPase_dom"/>
</dbReference>
<keyword evidence="19" id="KW-1185">Reference proteome</keyword>
<comment type="caution">
    <text evidence="18">The sequence shown here is derived from an EMBL/GenBank/DDBJ whole genome shotgun (WGS) entry which is preliminary data.</text>
</comment>
<evidence type="ECO:0000256" key="8">
    <source>
        <dbReference type="ARBA" id="ARBA00022741"/>
    </source>
</evidence>
<evidence type="ECO:0000313" key="18">
    <source>
        <dbReference type="EMBL" id="PRR82463.1"/>
    </source>
</evidence>
<proteinExistence type="predicted"/>
<dbReference type="CDD" id="cd00082">
    <property type="entry name" value="HisKA"/>
    <property type="match status" value="1"/>
</dbReference>
<dbReference type="PANTHER" id="PTHR45528">
    <property type="entry name" value="SENSOR HISTIDINE KINASE CPXA"/>
    <property type="match status" value="1"/>
</dbReference>
<dbReference type="SUPFAM" id="SSF47384">
    <property type="entry name" value="Homodimeric domain of signal transducing histidine kinase"/>
    <property type="match status" value="1"/>
</dbReference>
<dbReference type="Pfam" id="PF00512">
    <property type="entry name" value="HisKA"/>
    <property type="match status" value="1"/>
</dbReference>
<evidence type="ECO:0000256" key="6">
    <source>
        <dbReference type="ARBA" id="ARBA00022679"/>
    </source>
</evidence>
<evidence type="ECO:0000256" key="13">
    <source>
        <dbReference type="ARBA" id="ARBA00023136"/>
    </source>
</evidence>
<keyword evidence="9" id="KW-0418">Kinase</keyword>
<evidence type="ECO:0000256" key="1">
    <source>
        <dbReference type="ARBA" id="ARBA00000085"/>
    </source>
</evidence>
<keyword evidence="13 15" id="KW-0472">Membrane</keyword>
<dbReference type="CDD" id="cd06225">
    <property type="entry name" value="HAMP"/>
    <property type="match status" value="1"/>
</dbReference>
<accession>A0A2T0BF64</accession>
<dbReference type="GO" id="GO:0005886">
    <property type="term" value="C:plasma membrane"/>
    <property type="evidence" value="ECO:0007669"/>
    <property type="project" value="UniProtKB-SubCell"/>
</dbReference>
<evidence type="ECO:0000256" key="12">
    <source>
        <dbReference type="ARBA" id="ARBA00023012"/>
    </source>
</evidence>
<dbReference type="PROSITE" id="PS50885">
    <property type="entry name" value="HAMP"/>
    <property type="match status" value="1"/>
</dbReference>
<keyword evidence="12" id="KW-0902">Two-component regulatory system</keyword>
<dbReference type="CDD" id="cd00075">
    <property type="entry name" value="HATPase"/>
    <property type="match status" value="1"/>
</dbReference>
<dbReference type="FunFam" id="3.30.565.10:FF:000006">
    <property type="entry name" value="Sensor histidine kinase WalK"/>
    <property type="match status" value="1"/>
</dbReference>
<dbReference type="SMART" id="SM00388">
    <property type="entry name" value="HisKA"/>
    <property type="match status" value="1"/>
</dbReference>
<reference evidence="18 19" key="1">
    <citation type="submission" date="2018-03" db="EMBL/GenBank/DDBJ databases">
        <title>Genome sequence of Clostridium luticellarii DSM 29923.</title>
        <authorList>
            <person name="Poehlein A."/>
            <person name="Daniel R."/>
        </authorList>
    </citation>
    <scope>NUCLEOTIDE SEQUENCE [LARGE SCALE GENOMIC DNA]</scope>
    <source>
        <strain evidence="18 19">DSM 29923</strain>
    </source>
</reference>
<feature type="coiled-coil region" evidence="14">
    <location>
        <begin position="177"/>
        <end position="204"/>
    </location>
</feature>
<evidence type="ECO:0000256" key="5">
    <source>
        <dbReference type="ARBA" id="ARBA00022553"/>
    </source>
</evidence>
<keyword evidence="6 18" id="KW-0808">Transferase</keyword>
<evidence type="ECO:0000256" key="9">
    <source>
        <dbReference type="ARBA" id="ARBA00022777"/>
    </source>
</evidence>
<dbReference type="PANTHER" id="PTHR45528:SF1">
    <property type="entry name" value="SENSOR HISTIDINE KINASE CPXA"/>
    <property type="match status" value="1"/>
</dbReference>
<keyword evidence="11 15" id="KW-1133">Transmembrane helix</keyword>
<sequence length="413" mass="47774">MRRYFINPELRKSTAALLILNMFFMMVVLLNLKMYHYNLKQDYVRTFGAVTERISTYDPEIAREIIPVITAGADEKEAQKGKYVLEQYGLSGKLENKLFPYINNSAHKENLNVILIFVVMGSIFLLMNYLQYSYFYDRIRRLNTGAKKIIDGDYDISISEDREGDFSKLSTSFNSMREIIRNNLQELKKEKQFLVELLSDISHQLKTPLSSMIVYNDILLNKQLSKEQSRNFLIDSRNQLYRMNWLIKSILKLARFDARAIEFHRESQSLNETIKYSIEALEEKIKSAGIQVKLHENGKIMFSHDRHWLCEALINIIKNCVEHTQKGGRVDVCVVENPIYKRIVISDNGEGIDEKDLPNIFKRFYKARTSKSSDSIGIGLALSKSILEAHGGSINVQSKLGVGSTFRITFLKY</sequence>
<feature type="domain" description="HAMP" evidence="17">
    <location>
        <begin position="138"/>
        <end position="185"/>
    </location>
</feature>
<evidence type="ECO:0000256" key="10">
    <source>
        <dbReference type="ARBA" id="ARBA00022840"/>
    </source>
</evidence>
<protein>
    <recommendedName>
        <fullName evidence="3">histidine kinase</fullName>
        <ecNumber evidence="3">2.7.13.3</ecNumber>
    </recommendedName>
</protein>
<evidence type="ECO:0000259" key="17">
    <source>
        <dbReference type="PROSITE" id="PS50885"/>
    </source>
</evidence>
<dbReference type="InterPro" id="IPR003660">
    <property type="entry name" value="HAMP_dom"/>
</dbReference>
<organism evidence="18 19">
    <name type="scientific">Clostridium luticellarii</name>
    <dbReference type="NCBI Taxonomy" id="1691940"/>
    <lineage>
        <taxon>Bacteria</taxon>
        <taxon>Bacillati</taxon>
        <taxon>Bacillota</taxon>
        <taxon>Clostridia</taxon>
        <taxon>Eubacteriales</taxon>
        <taxon>Clostridiaceae</taxon>
        <taxon>Clostridium</taxon>
    </lineage>
</organism>
<evidence type="ECO:0000259" key="16">
    <source>
        <dbReference type="PROSITE" id="PS50109"/>
    </source>
</evidence>
<evidence type="ECO:0000256" key="7">
    <source>
        <dbReference type="ARBA" id="ARBA00022692"/>
    </source>
</evidence>
<keyword evidence="5" id="KW-0597">Phosphoprotein</keyword>
<keyword evidence="8" id="KW-0547">Nucleotide-binding</keyword>
<keyword evidence="14" id="KW-0175">Coiled coil</keyword>
<dbReference type="PROSITE" id="PS50109">
    <property type="entry name" value="HIS_KIN"/>
    <property type="match status" value="1"/>
</dbReference>
<evidence type="ECO:0000256" key="2">
    <source>
        <dbReference type="ARBA" id="ARBA00004651"/>
    </source>
</evidence>
<name>A0A2T0BF64_9CLOT</name>
<dbReference type="Pfam" id="PF02518">
    <property type="entry name" value="HATPase_c"/>
    <property type="match status" value="1"/>
</dbReference>
<dbReference type="OrthoDB" id="9773956at2"/>
<dbReference type="RefSeq" id="WP_106010442.1">
    <property type="nucleotide sequence ID" value="NZ_JALCPJ010000029.1"/>
</dbReference>
<feature type="transmembrane region" description="Helical" evidence="15">
    <location>
        <begin position="12"/>
        <end position="32"/>
    </location>
</feature>
<dbReference type="InterPro" id="IPR036097">
    <property type="entry name" value="HisK_dim/P_sf"/>
</dbReference>
<evidence type="ECO:0000313" key="19">
    <source>
        <dbReference type="Proteomes" id="UP000237798"/>
    </source>
</evidence>
<dbReference type="SUPFAM" id="SSF158472">
    <property type="entry name" value="HAMP domain-like"/>
    <property type="match status" value="1"/>
</dbReference>
<dbReference type="EC" id="2.7.13.3" evidence="3"/>
<evidence type="ECO:0000256" key="4">
    <source>
        <dbReference type="ARBA" id="ARBA00022475"/>
    </source>
</evidence>
<dbReference type="SMART" id="SM00387">
    <property type="entry name" value="HATPase_c"/>
    <property type="match status" value="1"/>
</dbReference>